<accession>A0A0C4E6J7</accession>
<dbReference type="EMBL" id="ADBL01001966">
    <property type="status" value="NOT_ANNOTATED_CDS"/>
    <property type="molecule type" value="Genomic_DNA"/>
</dbReference>
<name>A0A0C4E6J7_MAGP6</name>
<keyword evidence="3" id="KW-0732">Signal</keyword>
<dbReference type="eggNOG" id="ENOG502R8BM">
    <property type="taxonomic scope" value="Eukaryota"/>
</dbReference>
<evidence type="ECO:0000313" key="5">
    <source>
        <dbReference type="EnsemblFungi" id="MAPG_08139T0"/>
    </source>
</evidence>
<keyword evidence="1" id="KW-0175">Coiled coil</keyword>
<dbReference type="AlphaFoldDB" id="A0A0C4E6J7"/>
<dbReference type="EMBL" id="ADBL01001967">
    <property type="status" value="NOT_ANNOTATED_CDS"/>
    <property type="molecule type" value="Genomic_DNA"/>
</dbReference>
<evidence type="ECO:0000256" key="2">
    <source>
        <dbReference type="SAM" id="MobiDB-lite"/>
    </source>
</evidence>
<dbReference type="OrthoDB" id="4359806at2759"/>
<evidence type="ECO:0000313" key="4">
    <source>
        <dbReference type="EMBL" id="KLU89165.1"/>
    </source>
</evidence>
<feature type="coiled-coil region" evidence="1">
    <location>
        <begin position="126"/>
        <end position="153"/>
    </location>
</feature>
<keyword evidence="6" id="KW-1185">Reference proteome</keyword>
<gene>
    <name evidence="4" type="ORF">MAPG_08139</name>
</gene>
<evidence type="ECO:0000256" key="1">
    <source>
        <dbReference type="SAM" id="Coils"/>
    </source>
</evidence>
<dbReference type="EnsemblFungi" id="MAPG_08139T0">
    <property type="protein sequence ID" value="MAPG_08139T0"/>
    <property type="gene ID" value="MAPG_08139"/>
</dbReference>
<reference evidence="5" key="4">
    <citation type="journal article" date="2015" name="G3 (Bethesda)">
        <title>Genome sequences of three phytopathogenic species of the Magnaporthaceae family of fungi.</title>
        <authorList>
            <person name="Okagaki L.H."/>
            <person name="Nunes C.C."/>
            <person name="Sailsbery J."/>
            <person name="Clay B."/>
            <person name="Brown D."/>
            <person name="John T."/>
            <person name="Oh Y."/>
            <person name="Young N."/>
            <person name="Fitzgerald M."/>
            <person name="Haas B.J."/>
            <person name="Zeng Q."/>
            <person name="Young S."/>
            <person name="Adiconis X."/>
            <person name="Fan L."/>
            <person name="Levin J.Z."/>
            <person name="Mitchell T.K."/>
            <person name="Okubara P.A."/>
            <person name="Farman M.L."/>
            <person name="Kohn L.M."/>
            <person name="Birren B."/>
            <person name="Ma L.-J."/>
            <person name="Dean R.A."/>
        </authorList>
    </citation>
    <scope>NUCLEOTIDE SEQUENCE</scope>
    <source>
        <strain evidence="5">ATCC 64411 / 73-15</strain>
    </source>
</reference>
<feature type="signal peptide" evidence="3">
    <location>
        <begin position="1"/>
        <end position="20"/>
    </location>
</feature>
<dbReference type="VEuPathDB" id="FungiDB:MAPG_08139"/>
<evidence type="ECO:0008006" key="7">
    <source>
        <dbReference type="Google" id="ProtNLM"/>
    </source>
</evidence>
<reference evidence="5" key="5">
    <citation type="submission" date="2015-06" db="UniProtKB">
        <authorList>
            <consortium name="EnsemblFungi"/>
        </authorList>
    </citation>
    <scope>IDENTIFICATION</scope>
    <source>
        <strain evidence="5">ATCC 64411</strain>
    </source>
</reference>
<protein>
    <recommendedName>
        <fullName evidence="7">Secreted protein</fullName>
    </recommendedName>
</protein>
<dbReference type="EMBL" id="GL876972">
    <property type="protein sequence ID" value="KLU89165.1"/>
    <property type="molecule type" value="Genomic_DNA"/>
</dbReference>
<evidence type="ECO:0000256" key="3">
    <source>
        <dbReference type="SAM" id="SignalP"/>
    </source>
</evidence>
<evidence type="ECO:0000313" key="6">
    <source>
        <dbReference type="Proteomes" id="UP000011715"/>
    </source>
</evidence>
<reference evidence="4" key="2">
    <citation type="submission" date="2010-05" db="EMBL/GenBank/DDBJ databases">
        <title>The Genome Sequence of Magnaporthe poae strain ATCC 64411.</title>
        <authorList>
            <consortium name="The Broad Institute Genome Sequencing Platform"/>
            <consortium name="Broad Institute Genome Sequencing Center for Infectious Disease"/>
            <person name="Ma L.-J."/>
            <person name="Dead R."/>
            <person name="Young S."/>
            <person name="Zeng Q."/>
            <person name="Koehrsen M."/>
            <person name="Alvarado L."/>
            <person name="Berlin A."/>
            <person name="Chapman S.B."/>
            <person name="Chen Z."/>
            <person name="Freedman E."/>
            <person name="Gellesch M."/>
            <person name="Goldberg J."/>
            <person name="Griggs A."/>
            <person name="Gujja S."/>
            <person name="Heilman E.R."/>
            <person name="Heiman D."/>
            <person name="Hepburn T."/>
            <person name="Howarth C."/>
            <person name="Jen D."/>
            <person name="Larson L."/>
            <person name="Mehta T."/>
            <person name="Neiman D."/>
            <person name="Pearson M."/>
            <person name="Roberts A."/>
            <person name="Saif S."/>
            <person name="Shea T."/>
            <person name="Shenoy N."/>
            <person name="Sisk P."/>
            <person name="Stolte C."/>
            <person name="Sykes S."/>
            <person name="Walk T."/>
            <person name="White J."/>
            <person name="Yandava C."/>
            <person name="Haas B."/>
            <person name="Nusbaum C."/>
            <person name="Birren B."/>
        </authorList>
    </citation>
    <scope>NUCLEOTIDE SEQUENCE</scope>
    <source>
        <strain evidence="4">ATCC 64411</strain>
    </source>
</reference>
<feature type="chain" id="PRO_5009385755" description="Secreted protein" evidence="3">
    <location>
        <begin position="21"/>
        <end position="193"/>
    </location>
</feature>
<sequence length="193" mass="20690">MRLLSSVAVAVGTVAAVASAADIVVNRVVDDFPWGDPFSGHPTPPGFEATCESTRTFKARQHLLSELQEPEPKGLKPWFKALKTFFGGRPFPCSWNGVDAHGTKRDVILMSGSREIEFKIKAQVLRETEQGRIARLEREREDAEVAAAVAANDAEVAAAAAAAEKGKKADAESKPDTAEDAKASADVSDKDEL</sequence>
<dbReference type="Proteomes" id="UP000011715">
    <property type="component" value="Unassembled WGS sequence"/>
</dbReference>
<feature type="region of interest" description="Disordered" evidence="2">
    <location>
        <begin position="160"/>
        <end position="193"/>
    </location>
</feature>
<reference evidence="4" key="3">
    <citation type="submission" date="2011-03" db="EMBL/GenBank/DDBJ databases">
        <title>Annotation of Magnaporthe poae ATCC 64411.</title>
        <authorList>
            <person name="Ma L.-J."/>
            <person name="Dead R."/>
            <person name="Young S.K."/>
            <person name="Zeng Q."/>
            <person name="Gargeya S."/>
            <person name="Fitzgerald M."/>
            <person name="Haas B."/>
            <person name="Abouelleil A."/>
            <person name="Alvarado L."/>
            <person name="Arachchi H.M."/>
            <person name="Berlin A."/>
            <person name="Brown A."/>
            <person name="Chapman S.B."/>
            <person name="Chen Z."/>
            <person name="Dunbar C."/>
            <person name="Freedman E."/>
            <person name="Gearin G."/>
            <person name="Gellesch M."/>
            <person name="Goldberg J."/>
            <person name="Griggs A."/>
            <person name="Gujja S."/>
            <person name="Heiman D."/>
            <person name="Howarth C."/>
            <person name="Larson L."/>
            <person name="Lui A."/>
            <person name="MacDonald P.J.P."/>
            <person name="Mehta T."/>
            <person name="Montmayeur A."/>
            <person name="Murphy C."/>
            <person name="Neiman D."/>
            <person name="Pearson M."/>
            <person name="Priest M."/>
            <person name="Roberts A."/>
            <person name="Saif S."/>
            <person name="Shea T."/>
            <person name="Shenoy N."/>
            <person name="Sisk P."/>
            <person name="Stolte C."/>
            <person name="Sykes S."/>
            <person name="Yandava C."/>
            <person name="Wortman J."/>
            <person name="Nusbaum C."/>
            <person name="Birren B."/>
        </authorList>
    </citation>
    <scope>NUCLEOTIDE SEQUENCE</scope>
    <source>
        <strain evidence="4">ATCC 64411</strain>
    </source>
</reference>
<proteinExistence type="predicted"/>
<feature type="compositionally biased region" description="Basic and acidic residues" evidence="2">
    <location>
        <begin position="164"/>
        <end position="193"/>
    </location>
</feature>
<organism evidence="5 6">
    <name type="scientific">Magnaporthiopsis poae (strain ATCC 64411 / 73-15)</name>
    <name type="common">Kentucky bluegrass fungus</name>
    <name type="synonym">Magnaporthe poae</name>
    <dbReference type="NCBI Taxonomy" id="644358"/>
    <lineage>
        <taxon>Eukaryota</taxon>
        <taxon>Fungi</taxon>
        <taxon>Dikarya</taxon>
        <taxon>Ascomycota</taxon>
        <taxon>Pezizomycotina</taxon>
        <taxon>Sordariomycetes</taxon>
        <taxon>Sordariomycetidae</taxon>
        <taxon>Magnaporthales</taxon>
        <taxon>Magnaporthaceae</taxon>
        <taxon>Magnaporthiopsis</taxon>
    </lineage>
</organism>
<reference evidence="6" key="1">
    <citation type="submission" date="2010-05" db="EMBL/GenBank/DDBJ databases">
        <title>The genome sequence of Magnaporthe poae strain ATCC 64411.</title>
        <authorList>
            <person name="Ma L.-J."/>
            <person name="Dead R."/>
            <person name="Young S."/>
            <person name="Zeng Q."/>
            <person name="Koehrsen M."/>
            <person name="Alvarado L."/>
            <person name="Berlin A."/>
            <person name="Chapman S.B."/>
            <person name="Chen Z."/>
            <person name="Freedman E."/>
            <person name="Gellesch M."/>
            <person name="Goldberg J."/>
            <person name="Griggs A."/>
            <person name="Gujja S."/>
            <person name="Heilman E.R."/>
            <person name="Heiman D."/>
            <person name="Hepburn T."/>
            <person name="Howarth C."/>
            <person name="Jen D."/>
            <person name="Larson L."/>
            <person name="Mehta T."/>
            <person name="Neiman D."/>
            <person name="Pearson M."/>
            <person name="Roberts A."/>
            <person name="Saif S."/>
            <person name="Shea T."/>
            <person name="Shenoy N."/>
            <person name="Sisk P."/>
            <person name="Stolte C."/>
            <person name="Sykes S."/>
            <person name="Walk T."/>
            <person name="White J."/>
            <person name="Yandava C."/>
            <person name="Haas B."/>
            <person name="Nusbaum C."/>
            <person name="Birren B."/>
        </authorList>
    </citation>
    <scope>NUCLEOTIDE SEQUENCE [LARGE SCALE GENOMIC DNA]</scope>
    <source>
        <strain evidence="6">ATCC 64411 / 73-15</strain>
    </source>
</reference>